<evidence type="ECO:0000313" key="2">
    <source>
        <dbReference type="EMBL" id="CUS04819.2"/>
    </source>
</evidence>
<accession>A0A160T5P7</accession>
<keyword evidence="3" id="KW-1185">Reference proteome</keyword>
<name>A0A160T5P7_9CHLR</name>
<organism evidence="2 3">
    <name type="scientific">Candidatus Promineifilum breve</name>
    <dbReference type="NCBI Taxonomy" id="1806508"/>
    <lineage>
        <taxon>Bacteria</taxon>
        <taxon>Bacillati</taxon>
        <taxon>Chloroflexota</taxon>
        <taxon>Ardenticatenia</taxon>
        <taxon>Candidatus Promineifilales</taxon>
        <taxon>Candidatus Promineifilaceae</taxon>
        <taxon>Candidatus Promineifilum</taxon>
    </lineage>
</organism>
<dbReference type="Pfam" id="PF00011">
    <property type="entry name" value="HSP20"/>
    <property type="match status" value="1"/>
</dbReference>
<dbReference type="Gene3D" id="2.60.40.790">
    <property type="match status" value="1"/>
</dbReference>
<proteinExistence type="predicted"/>
<feature type="domain" description="SHSP" evidence="1">
    <location>
        <begin position="3"/>
        <end position="35"/>
    </location>
</feature>
<evidence type="ECO:0000259" key="1">
    <source>
        <dbReference type="Pfam" id="PF00011"/>
    </source>
</evidence>
<sequence length="37" mass="4094">MPVNAGEIVAEYENGILKLTVPKAEEVKPRRIEIKAS</sequence>
<dbReference type="KEGG" id="pbf:CFX0092_A2941"/>
<dbReference type="Proteomes" id="UP000215027">
    <property type="component" value="Chromosome I"/>
</dbReference>
<dbReference type="InterPro" id="IPR002068">
    <property type="entry name" value="A-crystallin/Hsp20_dom"/>
</dbReference>
<evidence type="ECO:0000313" key="3">
    <source>
        <dbReference type="Proteomes" id="UP000215027"/>
    </source>
</evidence>
<dbReference type="SUPFAM" id="SSF49764">
    <property type="entry name" value="HSP20-like chaperones"/>
    <property type="match status" value="1"/>
</dbReference>
<protein>
    <submittedName>
        <fullName evidence="2">18 kDa antigen 2</fullName>
    </submittedName>
</protein>
<gene>
    <name evidence="2" type="ORF">CFX0092_A2941</name>
</gene>
<dbReference type="AlphaFoldDB" id="A0A160T5P7"/>
<dbReference type="InterPro" id="IPR008978">
    <property type="entry name" value="HSP20-like_chaperone"/>
</dbReference>
<dbReference type="EMBL" id="LN890655">
    <property type="protein sequence ID" value="CUS04819.2"/>
    <property type="molecule type" value="Genomic_DNA"/>
</dbReference>
<reference evidence="2" key="1">
    <citation type="submission" date="2016-01" db="EMBL/GenBank/DDBJ databases">
        <authorList>
            <person name="Mcilroy J.S."/>
            <person name="Karst M S."/>
            <person name="Albertsen M."/>
        </authorList>
    </citation>
    <scope>NUCLEOTIDE SEQUENCE</scope>
    <source>
        <strain evidence="2">Cfx-K</strain>
    </source>
</reference>